<dbReference type="AlphaFoldDB" id="A0A062UMS1"/>
<dbReference type="InterPro" id="IPR027417">
    <property type="entry name" value="P-loop_NTPase"/>
</dbReference>
<evidence type="ECO:0000256" key="2">
    <source>
        <dbReference type="ARBA" id="ARBA00022448"/>
    </source>
</evidence>
<dbReference type="SUPFAM" id="SSF52540">
    <property type="entry name" value="P-loop containing nucleoside triphosphate hydrolases"/>
    <property type="match status" value="1"/>
</dbReference>
<dbReference type="InterPro" id="IPR003439">
    <property type="entry name" value="ABC_transporter-like_ATP-bd"/>
</dbReference>
<dbReference type="STRING" id="1280947.HY30_16610"/>
<evidence type="ECO:0000313" key="6">
    <source>
        <dbReference type="EMBL" id="KCZ58327.1"/>
    </source>
</evidence>
<dbReference type="OrthoDB" id="9778870at2"/>
<accession>A0A062UMS1</accession>
<gene>
    <name evidence="6" type="ORF">HY30_16610</name>
</gene>
<dbReference type="EMBL" id="AWFG01000023">
    <property type="protein sequence ID" value="KCZ58327.1"/>
    <property type="molecule type" value="Genomic_DNA"/>
</dbReference>
<dbReference type="Pfam" id="PF14524">
    <property type="entry name" value="Wzt_C"/>
    <property type="match status" value="1"/>
</dbReference>
<comment type="caution">
    <text evidence="6">The sequence shown here is derived from an EMBL/GenBank/DDBJ whole genome shotgun (WGS) entry which is preliminary data.</text>
</comment>
<reference evidence="6 7" key="1">
    <citation type="journal article" date="2014" name="Antonie Van Leeuwenhoek">
        <title>Hyphomonas beringensis sp. nov. and Hyphomonas chukchiensis sp. nov., isolated from surface seawater of the Bering Sea and Chukchi Sea.</title>
        <authorList>
            <person name="Li C."/>
            <person name="Lai Q."/>
            <person name="Li G."/>
            <person name="Dong C."/>
            <person name="Wang J."/>
            <person name="Liao Y."/>
            <person name="Shao Z."/>
        </authorList>
    </citation>
    <scope>NUCLEOTIDE SEQUENCE [LARGE SCALE GENOMIC DNA]</scope>
    <source>
        <strain evidence="6 7">BH-BN04-4</strain>
    </source>
</reference>
<dbReference type="Gene3D" id="2.70.50.60">
    <property type="entry name" value="abc- transporter (atp binding component) like domain"/>
    <property type="match status" value="1"/>
</dbReference>
<evidence type="ECO:0000259" key="5">
    <source>
        <dbReference type="PROSITE" id="PS50893"/>
    </source>
</evidence>
<protein>
    <recommendedName>
        <fullName evidence="5">ABC transporter domain-containing protein</fullName>
    </recommendedName>
</protein>
<dbReference type="Proteomes" id="UP000027190">
    <property type="component" value="Unassembled WGS sequence"/>
</dbReference>
<dbReference type="RefSeq" id="WP_051615252.1">
    <property type="nucleotide sequence ID" value="NZ_AWFG01000023.1"/>
</dbReference>
<dbReference type="Gene3D" id="3.40.50.300">
    <property type="entry name" value="P-loop containing nucleotide triphosphate hydrolases"/>
    <property type="match status" value="1"/>
</dbReference>
<dbReference type="Pfam" id="PF00005">
    <property type="entry name" value="ABC_tran"/>
    <property type="match status" value="1"/>
</dbReference>
<dbReference type="GO" id="GO:0016020">
    <property type="term" value="C:membrane"/>
    <property type="evidence" value="ECO:0007669"/>
    <property type="project" value="InterPro"/>
</dbReference>
<organism evidence="6 7">
    <name type="scientific">Hyphomonas chukchiensis</name>
    <dbReference type="NCBI Taxonomy" id="1280947"/>
    <lineage>
        <taxon>Bacteria</taxon>
        <taxon>Pseudomonadati</taxon>
        <taxon>Pseudomonadota</taxon>
        <taxon>Alphaproteobacteria</taxon>
        <taxon>Hyphomonadales</taxon>
        <taxon>Hyphomonadaceae</taxon>
        <taxon>Hyphomonas</taxon>
    </lineage>
</organism>
<dbReference type="InterPro" id="IPR029439">
    <property type="entry name" value="Wzt_C"/>
</dbReference>
<dbReference type="GO" id="GO:0005524">
    <property type="term" value="F:ATP binding"/>
    <property type="evidence" value="ECO:0007669"/>
    <property type="project" value="UniProtKB-KW"/>
</dbReference>
<evidence type="ECO:0000256" key="3">
    <source>
        <dbReference type="ARBA" id="ARBA00022741"/>
    </source>
</evidence>
<sequence>MTELAIKADGLGKKYKIGASVAQHDSLRDMLQSMTKKLLKPNDPKESGEFWALRNASFEINRGENVGIIGLNGAGKSTLLKILSQIVTPTEGHATIQGRLGALLEVGTGFHQELTGRENVFLYGSILGMSREEVEKKFDRIIDFSEIADFIDTPVKRYSSGMYVRLAFAVAAHLDPDILLLDEVLAVGDFSFQKKCMDFAKSLEKQGSTILFVSHNMFSIKTMCPRVIYLKKGEVVFDGPTDEGLRMYEADSRLAQSPWFQPERGQAPAITFTDIQLLDKSGTEKTVFDFGEKMTVRIRYQTSRPIKKADIRIGINRADEIHCCTFSTLADQINLSEIDGEGEIELVTPALELVSDQYTTTIAVRENDQQICSQLGATFHIRHPLFQSNAYGVFHQSGEWRLDGMKSGLSAATANKRS</sequence>
<dbReference type="CDD" id="cd03220">
    <property type="entry name" value="ABC_KpsT_Wzt"/>
    <property type="match status" value="1"/>
</dbReference>
<name>A0A062UMS1_9PROT</name>
<comment type="similarity">
    <text evidence="1">Belongs to the ABC transporter superfamily.</text>
</comment>
<keyword evidence="3" id="KW-0547">Nucleotide-binding</keyword>
<dbReference type="eggNOG" id="COG1134">
    <property type="taxonomic scope" value="Bacteria"/>
</dbReference>
<dbReference type="SMART" id="SM00382">
    <property type="entry name" value="AAA"/>
    <property type="match status" value="1"/>
</dbReference>
<dbReference type="PANTHER" id="PTHR46743:SF2">
    <property type="entry name" value="TEICHOIC ACIDS EXPORT ATP-BINDING PROTEIN TAGH"/>
    <property type="match status" value="1"/>
</dbReference>
<dbReference type="InterPro" id="IPR015860">
    <property type="entry name" value="ABC_transpr_TagH-like"/>
</dbReference>
<dbReference type="CDD" id="cd10147">
    <property type="entry name" value="Wzt_C-like"/>
    <property type="match status" value="1"/>
</dbReference>
<dbReference type="InterPro" id="IPR050683">
    <property type="entry name" value="Bact_Polysacc_Export_ATP-bd"/>
</dbReference>
<dbReference type="GO" id="GO:0016887">
    <property type="term" value="F:ATP hydrolysis activity"/>
    <property type="evidence" value="ECO:0007669"/>
    <property type="project" value="InterPro"/>
</dbReference>
<evidence type="ECO:0000313" key="7">
    <source>
        <dbReference type="Proteomes" id="UP000027190"/>
    </source>
</evidence>
<keyword evidence="7" id="KW-1185">Reference proteome</keyword>
<keyword evidence="2" id="KW-0813">Transport</keyword>
<feature type="domain" description="ABC transporter" evidence="5">
    <location>
        <begin position="29"/>
        <end position="257"/>
    </location>
</feature>
<proteinExistence type="inferred from homology"/>
<dbReference type="PANTHER" id="PTHR46743">
    <property type="entry name" value="TEICHOIC ACIDS EXPORT ATP-BINDING PROTEIN TAGH"/>
    <property type="match status" value="1"/>
</dbReference>
<evidence type="ECO:0000256" key="1">
    <source>
        <dbReference type="ARBA" id="ARBA00005417"/>
    </source>
</evidence>
<evidence type="ECO:0000256" key="4">
    <source>
        <dbReference type="ARBA" id="ARBA00022840"/>
    </source>
</evidence>
<dbReference type="PROSITE" id="PS50893">
    <property type="entry name" value="ABC_TRANSPORTER_2"/>
    <property type="match status" value="1"/>
</dbReference>
<dbReference type="InterPro" id="IPR003593">
    <property type="entry name" value="AAA+_ATPase"/>
</dbReference>
<dbReference type="PATRIC" id="fig|1280947.3.peg.1907"/>
<keyword evidence="4" id="KW-0067">ATP-binding</keyword>
<dbReference type="GO" id="GO:0140359">
    <property type="term" value="F:ABC-type transporter activity"/>
    <property type="evidence" value="ECO:0007669"/>
    <property type="project" value="InterPro"/>
</dbReference>